<evidence type="ECO:0000259" key="7">
    <source>
        <dbReference type="PROSITE" id="PS51826"/>
    </source>
</evidence>
<dbReference type="Pfam" id="PF02817">
    <property type="entry name" value="E3_binding"/>
    <property type="match status" value="1"/>
</dbReference>
<dbReference type="PANTHER" id="PTHR23151">
    <property type="entry name" value="DIHYDROLIPOAMIDE ACETYL/SUCCINYL-TRANSFERASE-RELATED"/>
    <property type="match status" value="1"/>
</dbReference>
<dbReference type="InterPro" id="IPR011053">
    <property type="entry name" value="Single_hybrid_motif"/>
</dbReference>
<dbReference type="InterPro" id="IPR001078">
    <property type="entry name" value="2-oxoacid_DH_actylTfrase"/>
</dbReference>
<dbReference type="FunFam" id="2.40.50.100:FF:000010">
    <property type="entry name" value="Acetyltransferase component of pyruvate dehydrogenase complex"/>
    <property type="match status" value="1"/>
</dbReference>
<dbReference type="GO" id="GO:0004742">
    <property type="term" value="F:dihydrolipoyllysine-residue acetyltransferase activity"/>
    <property type="evidence" value="ECO:0007669"/>
    <property type="project" value="TreeGrafter"/>
</dbReference>
<reference evidence="8" key="1">
    <citation type="submission" date="2018-02" db="EMBL/GenBank/DDBJ databases">
        <title>Rhizophora mucronata_Transcriptome.</title>
        <authorList>
            <person name="Meera S.P."/>
            <person name="Sreeshan A."/>
            <person name="Augustine A."/>
        </authorList>
    </citation>
    <scope>NUCLEOTIDE SEQUENCE</scope>
    <source>
        <tissue evidence="8">Leaf</tissue>
    </source>
</reference>
<evidence type="ECO:0000256" key="2">
    <source>
        <dbReference type="ARBA" id="ARBA00022823"/>
    </source>
</evidence>
<dbReference type="Gene3D" id="2.40.50.100">
    <property type="match status" value="1"/>
</dbReference>
<keyword evidence="2 4" id="KW-0450">Lipoyl</keyword>
<comment type="similarity">
    <text evidence="1 4">Belongs to the 2-oxoacid dehydrogenase family.</text>
</comment>
<dbReference type="InterPro" id="IPR036625">
    <property type="entry name" value="E3-bd_dom_sf"/>
</dbReference>
<dbReference type="CDD" id="cd06849">
    <property type="entry name" value="lipoyl_domain"/>
    <property type="match status" value="1"/>
</dbReference>
<dbReference type="InterPro" id="IPR045257">
    <property type="entry name" value="E2/Pdx1"/>
</dbReference>
<dbReference type="PROSITE" id="PS50968">
    <property type="entry name" value="BIOTINYL_LIPOYL"/>
    <property type="match status" value="1"/>
</dbReference>
<feature type="domain" description="Lipoyl-binding" evidence="6">
    <location>
        <begin position="120"/>
        <end position="196"/>
    </location>
</feature>
<accession>A0A2P2MI20</accession>
<evidence type="ECO:0000313" key="8">
    <source>
        <dbReference type="EMBL" id="MBX29822.1"/>
    </source>
</evidence>
<comment type="cofactor">
    <cofactor evidence="4">
        <name>(R)-lipoate</name>
        <dbReference type="ChEBI" id="CHEBI:83088"/>
    </cofactor>
</comment>
<dbReference type="Pfam" id="PF00364">
    <property type="entry name" value="Biotin_lipoyl"/>
    <property type="match status" value="1"/>
</dbReference>
<dbReference type="InterPro" id="IPR000089">
    <property type="entry name" value="Biotin_lipoyl"/>
</dbReference>
<dbReference type="PANTHER" id="PTHR23151:SF90">
    <property type="entry name" value="DIHYDROLIPOYLLYSINE-RESIDUE ACETYLTRANSFERASE COMPONENT OF PYRUVATE DEHYDROGENASE COMPLEX, MITOCHONDRIAL-RELATED"/>
    <property type="match status" value="1"/>
</dbReference>
<dbReference type="FunFam" id="4.10.320.10:FF:000006">
    <property type="entry name" value="Acetyltransferase component of pyruvate dehydrogenase complex"/>
    <property type="match status" value="1"/>
</dbReference>
<evidence type="ECO:0000256" key="5">
    <source>
        <dbReference type="SAM" id="MobiDB-lite"/>
    </source>
</evidence>
<dbReference type="SUPFAM" id="SSF47005">
    <property type="entry name" value="Peripheral subunit-binding domain of 2-oxo acid dehydrogenase complex"/>
    <property type="match status" value="1"/>
</dbReference>
<dbReference type="SUPFAM" id="SSF51230">
    <property type="entry name" value="Single hybrid motif"/>
    <property type="match status" value="1"/>
</dbReference>
<organism evidence="8">
    <name type="scientific">Rhizophora mucronata</name>
    <name type="common">Asiatic mangrove</name>
    <dbReference type="NCBI Taxonomy" id="61149"/>
    <lineage>
        <taxon>Eukaryota</taxon>
        <taxon>Viridiplantae</taxon>
        <taxon>Streptophyta</taxon>
        <taxon>Embryophyta</taxon>
        <taxon>Tracheophyta</taxon>
        <taxon>Spermatophyta</taxon>
        <taxon>Magnoliopsida</taxon>
        <taxon>eudicotyledons</taxon>
        <taxon>Gunneridae</taxon>
        <taxon>Pentapetalae</taxon>
        <taxon>rosids</taxon>
        <taxon>fabids</taxon>
        <taxon>Malpighiales</taxon>
        <taxon>Rhizophoraceae</taxon>
        <taxon>Rhizophora</taxon>
    </lineage>
</organism>
<dbReference type="Pfam" id="PF00198">
    <property type="entry name" value="2-oxoacid_dh"/>
    <property type="match status" value="1"/>
</dbReference>
<feature type="region of interest" description="Disordered" evidence="5">
    <location>
        <begin position="111"/>
        <end position="132"/>
    </location>
</feature>
<dbReference type="EMBL" id="GGEC01049338">
    <property type="protein sequence ID" value="MBX29822.1"/>
    <property type="molecule type" value="Transcribed_RNA"/>
</dbReference>
<dbReference type="PROSITE" id="PS00189">
    <property type="entry name" value="LIPOYL"/>
    <property type="match status" value="1"/>
</dbReference>
<sequence length="361" mass="39662">MAYASHLINHSKRLRNVPNSLRHEHTTLVRWFSNDSLPSFSKTDEIWKVQHRSYLPAGSKRSSGTVNKNNLSPFDLCKRNASRTIMKMGNPISGLSLKSLSCLQMQTRRGFSSDSGLPSHQELGMPSLSPTMTEGNIGKWLKKEGDKISPGEVLCEIETDKATVEMECMEEGYLAKIIKGDGSTGIKVGEIIAIAVEDEEDIVKFKDYSPSKSKTSEPSHKDPSPSPPATPPKEEKIEEPVSSKELKISKPSAVSSEDRIFASPLARKLAEDHNVPLSSIKGTGPEGRIVKADIEDFLASPGKEASARMPSAKDTAATALDYTDIPHSQIRKVTASRLLLSKQTIPHYYLTVDTCVDKLME</sequence>
<evidence type="ECO:0000256" key="4">
    <source>
        <dbReference type="RuleBase" id="RU003423"/>
    </source>
</evidence>
<keyword evidence="4" id="KW-0012">Acyltransferase</keyword>
<dbReference type="InterPro" id="IPR023213">
    <property type="entry name" value="CAT-like_dom_sf"/>
</dbReference>
<evidence type="ECO:0000256" key="1">
    <source>
        <dbReference type="ARBA" id="ARBA00007317"/>
    </source>
</evidence>
<dbReference type="Gene3D" id="4.10.320.10">
    <property type="entry name" value="E3-binding domain"/>
    <property type="match status" value="1"/>
</dbReference>
<feature type="domain" description="Peripheral subunit-binding (PSBD)" evidence="7">
    <location>
        <begin position="261"/>
        <end position="298"/>
    </location>
</feature>
<dbReference type="Gene3D" id="3.30.559.10">
    <property type="entry name" value="Chloramphenicol acetyltransferase-like domain"/>
    <property type="match status" value="1"/>
</dbReference>
<proteinExistence type="inferred from homology"/>
<dbReference type="GO" id="GO:0045254">
    <property type="term" value="C:pyruvate dehydrogenase complex"/>
    <property type="evidence" value="ECO:0007669"/>
    <property type="project" value="InterPro"/>
</dbReference>
<feature type="region of interest" description="Disordered" evidence="5">
    <location>
        <begin position="209"/>
        <end position="250"/>
    </location>
</feature>
<protein>
    <recommendedName>
        <fullName evidence="4">Dihydrolipoamide acetyltransferase component of pyruvate dehydrogenase complex</fullName>
        <ecNumber evidence="4">2.3.1.-</ecNumber>
    </recommendedName>
</protein>
<dbReference type="PROSITE" id="PS51826">
    <property type="entry name" value="PSBD"/>
    <property type="match status" value="1"/>
</dbReference>
<dbReference type="AlphaFoldDB" id="A0A2P2MI20"/>
<dbReference type="EC" id="2.3.1.-" evidence="4"/>
<dbReference type="GO" id="GO:0006086">
    <property type="term" value="P:pyruvate decarboxylation to acetyl-CoA"/>
    <property type="evidence" value="ECO:0007669"/>
    <property type="project" value="InterPro"/>
</dbReference>
<dbReference type="SUPFAM" id="SSF52777">
    <property type="entry name" value="CoA-dependent acyltransferases"/>
    <property type="match status" value="1"/>
</dbReference>
<feature type="compositionally biased region" description="Basic and acidic residues" evidence="5">
    <location>
        <begin position="209"/>
        <end position="223"/>
    </location>
</feature>
<keyword evidence="4" id="KW-0808">Transferase</keyword>
<keyword evidence="3" id="KW-0809">Transit peptide</keyword>
<evidence type="ECO:0000256" key="3">
    <source>
        <dbReference type="ARBA" id="ARBA00022946"/>
    </source>
</evidence>
<dbReference type="InterPro" id="IPR003016">
    <property type="entry name" value="2-oxoA_DH_lipoyl-BS"/>
</dbReference>
<dbReference type="InterPro" id="IPR004167">
    <property type="entry name" value="PSBD"/>
</dbReference>
<feature type="compositionally biased region" description="Basic and acidic residues" evidence="5">
    <location>
        <begin position="232"/>
        <end position="248"/>
    </location>
</feature>
<name>A0A2P2MI20_RHIMU</name>
<evidence type="ECO:0000259" key="6">
    <source>
        <dbReference type="PROSITE" id="PS50968"/>
    </source>
</evidence>